<dbReference type="Proteomes" id="UP000234323">
    <property type="component" value="Unassembled WGS sequence"/>
</dbReference>
<keyword evidence="5" id="KW-0547">Nucleotide-binding</keyword>
<keyword evidence="7" id="KW-0067">ATP-binding</keyword>
<evidence type="ECO:0000256" key="5">
    <source>
        <dbReference type="ARBA" id="ARBA00022741"/>
    </source>
</evidence>
<dbReference type="EMBL" id="LLXH01002115">
    <property type="protein sequence ID" value="PKC56525.1"/>
    <property type="molecule type" value="Genomic_DNA"/>
</dbReference>
<evidence type="ECO:0000313" key="16">
    <source>
        <dbReference type="Proteomes" id="UP000232688"/>
    </source>
</evidence>
<evidence type="ECO:0000256" key="10">
    <source>
        <dbReference type="ARBA" id="ARBA00023204"/>
    </source>
</evidence>
<dbReference type="InterPro" id="IPR027417">
    <property type="entry name" value="P-loop_NTPase"/>
</dbReference>
<sequence>MCHKFLKVSFGPKINFIIGHNGRITVCLGGKANVTNRASNLKSLIREGANVAQITLKLRNRGEDAFRHEIYGDSIIIERRITRDGSNGYKLKTQDGKTVSTKREDLNAILDHMAIQVDNPLNVLSQDTARQFLHTSSPEDKYKFFMKGTHLAQLSSDYELIRESIDTTREIIKYKNEILPDLLKEAKEAEARFKDMQRARELEKSLSSLKEQMAWAQVEEQERIVNDAERNLQRAMKRLPNLQEKLEKEEVRIIMFVHYRVITTLLKKRQLQKSYAKNTLQQSFLIFNSVS</sequence>
<dbReference type="PANTHER" id="PTHR19306:SF6">
    <property type="entry name" value="STRUCTURAL MAINTENANCE OF CHROMOSOMES PROTEIN 6"/>
    <property type="match status" value="1"/>
</dbReference>
<dbReference type="GO" id="GO:0003684">
    <property type="term" value="F:damaged DNA binding"/>
    <property type="evidence" value="ECO:0007669"/>
    <property type="project" value="TreeGrafter"/>
</dbReference>
<evidence type="ECO:0000313" key="18">
    <source>
        <dbReference type="Proteomes" id="UP000234323"/>
    </source>
</evidence>
<evidence type="ECO:0000256" key="11">
    <source>
        <dbReference type="ARBA" id="ARBA00023242"/>
    </source>
</evidence>
<dbReference type="Gene3D" id="3.40.50.300">
    <property type="entry name" value="P-loop containing nucleotide triphosphate hydrolases"/>
    <property type="match status" value="1"/>
</dbReference>
<evidence type="ECO:0000256" key="3">
    <source>
        <dbReference type="ARBA" id="ARBA00006793"/>
    </source>
</evidence>
<dbReference type="GO" id="GO:0030915">
    <property type="term" value="C:Smc5-Smc6 complex"/>
    <property type="evidence" value="ECO:0007669"/>
    <property type="project" value="TreeGrafter"/>
</dbReference>
<protein>
    <submittedName>
        <fullName evidence="15">Uncharacterized protein</fullName>
    </submittedName>
</protein>
<evidence type="ECO:0000256" key="12">
    <source>
        <dbReference type="SAM" id="Coils"/>
    </source>
</evidence>
<keyword evidence="6" id="KW-0227">DNA damage</keyword>
<dbReference type="GO" id="GO:0005634">
    <property type="term" value="C:nucleus"/>
    <property type="evidence" value="ECO:0007669"/>
    <property type="project" value="UniProtKB-SubCell"/>
</dbReference>
<keyword evidence="18" id="KW-1185">Reference proteome</keyword>
<comment type="caution">
    <text evidence="15">The sequence shown here is derived from an EMBL/GenBank/DDBJ whole genome shotgun (WGS) entry which is preliminary data.</text>
</comment>
<evidence type="ECO:0000313" key="14">
    <source>
        <dbReference type="EMBL" id="PKC56525.1"/>
    </source>
</evidence>
<dbReference type="Proteomes" id="UP000232688">
    <property type="component" value="Unassembled WGS sequence"/>
</dbReference>
<gene>
    <name evidence="14" type="ORF">RhiirA1_500676</name>
    <name evidence="15" type="ORF">RhiirA4_332253</name>
    <name evidence="13" type="ORF">RhiirA5_466092</name>
</gene>
<evidence type="ECO:0000256" key="2">
    <source>
        <dbReference type="ARBA" id="ARBA00004286"/>
    </source>
</evidence>
<dbReference type="VEuPathDB" id="FungiDB:RhiirFUN_002529"/>
<feature type="coiled-coil region" evidence="12">
    <location>
        <begin position="179"/>
        <end position="252"/>
    </location>
</feature>
<evidence type="ECO:0000256" key="7">
    <source>
        <dbReference type="ARBA" id="ARBA00022840"/>
    </source>
</evidence>
<reference evidence="15 18" key="1">
    <citation type="submission" date="2015-10" db="EMBL/GenBank/DDBJ databases">
        <title>Genome analyses suggest a sexual origin of heterokaryosis in a supposedly ancient asexual fungus.</title>
        <authorList>
            <person name="Ropars J."/>
            <person name="Sedzielewska K."/>
            <person name="Noel J."/>
            <person name="Charron P."/>
            <person name="Farinelli L."/>
            <person name="Marton T."/>
            <person name="Kruger M."/>
            <person name="Pelin A."/>
            <person name="Brachmann A."/>
            <person name="Corradi N."/>
        </authorList>
    </citation>
    <scope>NUCLEOTIDE SEQUENCE [LARGE SCALE GENOMIC DNA]</scope>
    <source>
        <strain evidence="15 18">A4</strain>
        <strain evidence="13 17">A5</strain>
    </source>
</reference>
<evidence type="ECO:0000256" key="9">
    <source>
        <dbReference type="ARBA" id="ARBA00023172"/>
    </source>
</evidence>
<accession>A0A2I1HI35</accession>
<dbReference type="PANTHER" id="PTHR19306">
    <property type="entry name" value="STRUCTURAL MAINTENANCE OF CHROMOSOMES 5,6 SMC5, SMC6"/>
    <property type="match status" value="1"/>
</dbReference>
<dbReference type="GO" id="GO:0035861">
    <property type="term" value="C:site of double-strand break"/>
    <property type="evidence" value="ECO:0007669"/>
    <property type="project" value="TreeGrafter"/>
</dbReference>
<keyword evidence="11" id="KW-0539">Nucleus</keyword>
<reference evidence="14 16" key="3">
    <citation type="submission" date="2017-10" db="EMBL/GenBank/DDBJ databases">
        <title>Extensive intraspecific genome diversity in a model arbuscular mycorrhizal fungus.</title>
        <authorList>
            <person name="Chen E.C.H."/>
            <person name="Morin E."/>
            <person name="Baudet D."/>
            <person name="Noel J."/>
            <person name="Ndikumana S."/>
            <person name="Charron P."/>
            <person name="St-Onge C."/>
            <person name="Giorgi J."/>
            <person name="Grigoriev I.V."/>
            <person name="Roux C."/>
            <person name="Martin F.M."/>
            <person name="Corradi N."/>
        </authorList>
    </citation>
    <scope>NUCLEOTIDE SEQUENCE [LARGE SCALE GENOMIC DNA]</scope>
    <source>
        <strain evidence="14 16">A1</strain>
    </source>
</reference>
<dbReference type="VEuPathDB" id="FungiDB:FUN_002461"/>
<evidence type="ECO:0000256" key="8">
    <source>
        <dbReference type="ARBA" id="ARBA00023054"/>
    </source>
</evidence>
<organism evidence="15 18">
    <name type="scientific">Rhizophagus irregularis</name>
    <dbReference type="NCBI Taxonomy" id="588596"/>
    <lineage>
        <taxon>Eukaryota</taxon>
        <taxon>Fungi</taxon>
        <taxon>Fungi incertae sedis</taxon>
        <taxon>Mucoromycota</taxon>
        <taxon>Glomeromycotina</taxon>
        <taxon>Glomeromycetes</taxon>
        <taxon>Glomerales</taxon>
        <taxon>Glomeraceae</taxon>
        <taxon>Rhizophagus</taxon>
    </lineage>
</organism>
<dbReference type="EMBL" id="LLXJ01000284">
    <property type="protein sequence ID" value="PKC11820.1"/>
    <property type="molecule type" value="Genomic_DNA"/>
</dbReference>
<keyword evidence="4" id="KW-0158">Chromosome</keyword>
<dbReference type="GO" id="GO:0005524">
    <property type="term" value="F:ATP binding"/>
    <property type="evidence" value="ECO:0007669"/>
    <property type="project" value="UniProtKB-KW"/>
</dbReference>
<proteinExistence type="inferred from homology"/>
<keyword evidence="10" id="KW-0234">DNA repair</keyword>
<dbReference type="AlphaFoldDB" id="A0A2I1HI35"/>
<comment type="similarity">
    <text evidence="3">Belongs to the SMC family. SMC6 subfamily.</text>
</comment>
<dbReference type="GO" id="GO:0003697">
    <property type="term" value="F:single-stranded DNA binding"/>
    <property type="evidence" value="ECO:0007669"/>
    <property type="project" value="TreeGrafter"/>
</dbReference>
<evidence type="ECO:0000313" key="17">
    <source>
        <dbReference type="Proteomes" id="UP000232722"/>
    </source>
</evidence>
<dbReference type="Proteomes" id="UP000232722">
    <property type="component" value="Unassembled WGS sequence"/>
</dbReference>
<evidence type="ECO:0000256" key="1">
    <source>
        <dbReference type="ARBA" id="ARBA00004123"/>
    </source>
</evidence>
<evidence type="ECO:0000313" key="13">
    <source>
        <dbReference type="EMBL" id="PKC11820.1"/>
    </source>
</evidence>
<dbReference type="EMBL" id="LLXI01003057">
    <property type="protein sequence ID" value="PKY58536.1"/>
    <property type="molecule type" value="Genomic_DNA"/>
</dbReference>
<reference evidence="14 16" key="4">
    <citation type="submission" date="2017-10" db="EMBL/GenBank/DDBJ databases">
        <title>Genome analyses suggest a sexual origin of heterokaryosis in a supposedly ancient asexual fungus.</title>
        <authorList>
            <person name="Corradi N."/>
            <person name="Sedzielewska K."/>
            <person name="Noel J."/>
            <person name="Charron P."/>
            <person name="Farinelli L."/>
            <person name="Marton T."/>
            <person name="Kruger M."/>
            <person name="Pelin A."/>
            <person name="Brachmann A."/>
            <person name="Corradi N."/>
        </authorList>
    </citation>
    <scope>NUCLEOTIDE SEQUENCE [LARGE SCALE GENOMIC DNA]</scope>
    <source>
        <strain evidence="14 16">A1</strain>
    </source>
</reference>
<comment type="subcellular location">
    <subcellularLocation>
        <location evidence="2">Chromosome</location>
    </subcellularLocation>
    <subcellularLocation>
        <location evidence="1">Nucleus</location>
    </subcellularLocation>
</comment>
<evidence type="ECO:0000313" key="15">
    <source>
        <dbReference type="EMBL" id="PKY58536.1"/>
    </source>
</evidence>
<dbReference type="VEuPathDB" id="FungiDB:RhiirA1_500676"/>
<evidence type="ECO:0000256" key="4">
    <source>
        <dbReference type="ARBA" id="ARBA00022454"/>
    </source>
</evidence>
<reference evidence="13 17" key="2">
    <citation type="submission" date="2017-09" db="EMBL/GenBank/DDBJ databases">
        <title>Extensive intraspecific genome diversity in a model arbuscular mycorrhizal fungus.</title>
        <authorList>
            <person name="Chen E.C."/>
            <person name="Morin E."/>
            <person name="Beaudet D."/>
            <person name="Noel J."/>
            <person name="Ndikumana S."/>
            <person name="Charron P."/>
            <person name="St-Onge C."/>
            <person name="Giorgi J."/>
            <person name="Grigoriev I.V."/>
            <person name="Roux C."/>
            <person name="Martin F.M."/>
            <person name="Corradi N."/>
        </authorList>
    </citation>
    <scope>NUCLEOTIDE SEQUENCE [LARGE SCALE GENOMIC DNA]</scope>
    <source>
        <strain evidence="13 17">A5</strain>
    </source>
</reference>
<dbReference type="GO" id="GO:0000724">
    <property type="term" value="P:double-strand break repair via homologous recombination"/>
    <property type="evidence" value="ECO:0007669"/>
    <property type="project" value="TreeGrafter"/>
</dbReference>
<keyword evidence="9" id="KW-0233">DNA recombination</keyword>
<keyword evidence="8 12" id="KW-0175">Coiled coil</keyword>
<evidence type="ECO:0000256" key="6">
    <source>
        <dbReference type="ARBA" id="ARBA00022763"/>
    </source>
</evidence>
<dbReference type="SUPFAM" id="SSF52540">
    <property type="entry name" value="P-loop containing nucleoside triphosphate hydrolases"/>
    <property type="match status" value="1"/>
</dbReference>
<name>A0A2I1HI35_9GLOM</name>